<dbReference type="EMBL" id="FMPI01000012">
    <property type="protein sequence ID" value="SCT08403.1"/>
    <property type="molecule type" value="Genomic_DNA"/>
</dbReference>
<dbReference type="GeneID" id="79052839"/>
<evidence type="ECO:0000313" key="1">
    <source>
        <dbReference type="EMBL" id="SCT08403.1"/>
    </source>
</evidence>
<organism evidence="2 4">
    <name type="scientific">Staphylococcus caeli</name>
    <dbReference type="NCBI Taxonomy" id="2201815"/>
    <lineage>
        <taxon>Bacteria</taxon>
        <taxon>Bacillati</taxon>
        <taxon>Bacillota</taxon>
        <taxon>Bacilli</taxon>
        <taxon>Bacillales</taxon>
        <taxon>Staphylococcaceae</taxon>
        <taxon>Staphylococcus</taxon>
    </lineage>
</organism>
<keyword evidence="3" id="KW-1185">Reference proteome</keyword>
<evidence type="ECO:0000313" key="2">
    <source>
        <dbReference type="EMBL" id="SCT14789.1"/>
    </source>
</evidence>
<dbReference type="EMBL" id="FMPG01000008">
    <property type="protein sequence ID" value="SCT14789.1"/>
    <property type="molecule type" value="Genomic_DNA"/>
</dbReference>
<evidence type="ECO:0000313" key="3">
    <source>
        <dbReference type="Proteomes" id="UP000095412"/>
    </source>
</evidence>
<gene>
    <name evidence="2" type="ORF">SAMEA2297795_01888</name>
    <name evidence="1" type="ORF">SAMEA2297796_01703</name>
</gene>
<reference evidence="2 4" key="2">
    <citation type="submission" date="2016-09" db="EMBL/GenBank/DDBJ databases">
        <authorList>
            <consortium name="Pathogen Informatics"/>
        </authorList>
    </citation>
    <scope>NUCLEOTIDE SEQUENCE [LARGE SCALE GENOMIC DNA]</scope>
    <source>
        <strain evidence="2 4">82B</strain>
    </source>
</reference>
<dbReference type="RefSeq" id="WP_229347794.1">
    <property type="nucleotide sequence ID" value="NZ_FMPG01000008.1"/>
</dbReference>
<reference evidence="1 3" key="1">
    <citation type="submission" date="2016-09" db="EMBL/GenBank/DDBJ databases">
        <authorList>
            <consortium name="Pathogen Informatics"/>
            <person name="Sun Q."/>
            <person name="Inoue M."/>
        </authorList>
    </citation>
    <scope>NUCLEOTIDE SEQUENCE [LARGE SCALE GENOMIC DNA]</scope>
    <source>
        <strain evidence="1 3">82C</strain>
    </source>
</reference>
<dbReference type="AlphaFoldDB" id="A0A1D4NVU1"/>
<sequence>MHRFYQIHVIEKYDAHYLIVTFKMTRVEAIQLRFIYQSNIRIISPPDLREQVIDELLLLQLTYLKQQVQK</sequence>
<dbReference type="Proteomes" id="UP000095412">
    <property type="component" value="Unassembled WGS sequence"/>
</dbReference>
<name>A0A1D4NVU1_9STAP</name>
<proteinExistence type="predicted"/>
<accession>A0A1D4NVU1</accession>
<dbReference type="Proteomes" id="UP000095768">
    <property type="component" value="Unassembled WGS sequence"/>
</dbReference>
<protein>
    <submittedName>
        <fullName evidence="1 2">Transcriptional regulator</fullName>
    </submittedName>
</protein>
<evidence type="ECO:0000313" key="4">
    <source>
        <dbReference type="Proteomes" id="UP000095768"/>
    </source>
</evidence>